<protein>
    <recommendedName>
        <fullName evidence="10">Peptidase S53 domain-containing protein</fullName>
    </recommendedName>
</protein>
<dbReference type="SUPFAM" id="SSF52743">
    <property type="entry name" value="Subtilisin-like"/>
    <property type="match status" value="1"/>
</dbReference>
<keyword evidence="7" id="KW-0865">Zymogen</keyword>
<dbReference type="EMBL" id="CAWUON010000006">
    <property type="protein sequence ID" value="CAK7264279.1"/>
    <property type="molecule type" value="Genomic_DNA"/>
</dbReference>
<comment type="caution">
    <text evidence="11">The sequence shown here is derived from an EMBL/GenBank/DDBJ whole genome shotgun (WGS) entry which is preliminary data.</text>
</comment>
<reference evidence="11 12" key="1">
    <citation type="submission" date="2024-01" db="EMBL/GenBank/DDBJ databases">
        <authorList>
            <person name="Allen C."/>
            <person name="Tagirdzhanova G."/>
        </authorList>
    </citation>
    <scope>NUCLEOTIDE SEQUENCE [LARGE SCALE GENOMIC DNA]</scope>
    <source>
        <strain evidence="11 12">CBS 119000</strain>
    </source>
</reference>
<dbReference type="SMART" id="SM00944">
    <property type="entry name" value="Pro-kuma_activ"/>
    <property type="match status" value="1"/>
</dbReference>
<evidence type="ECO:0000259" key="10">
    <source>
        <dbReference type="PROSITE" id="PS51695"/>
    </source>
</evidence>
<evidence type="ECO:0000313" key="12">
    <source>
        <dbReference type="Proteomes" id="UP001642502"/>
    </source>
</evidence>
<dbReference type="CDD" id="cd04056">
    <property type="entry name" value="Peptidases_S53"/>
    <property type="match status" value="1"/>
</dbReference>
<feature type="binding site" evidence="8">
    <location>
        <position position="672"/>
    </location>
    <ligand>
        <name>Ca(2+)</name>
        <dbReference type="ChEBI" id="CHEBI:29108"/>
    </ligand>
</feature>
<dbReference type="InterPro" id="IPR030400">
    <property type="entry name" value="Sedolisin_dom"/>
</dbReference>
<proteinExistence type="predicted"/>
<keyword evidence="6 8" id="KW-0106">Calcium</keyword>
<dbReference type="SUPFAM" id="SSF54897">
    <property type="entry name" value="Protease propeptides/inhibitors"/>
    <property type="match status" value="1"/>
</dbReference>
<organism evidence="11 12">
    <name type="scientific">Sporothrix epigloea</name>
    <dbReference type="NCBI Taxonomy" id="1892477"/>
    <lineage>
        <taxon>Eukaryota</taxon>
        <taxon>Fungi</taxon>
        <taxon>Dikarya</taxon>
        <taxon>Ascomycota</taxon>
        <taxon>Pezizomycotina</taxon>
        <taxon>Sordariomycetes</taxon>
        <taxon>Sordariomycetidae</taxon>
        <taxon>Ophiostomatales</taxon>
        <taxon>Ophiostomataceae</taxon>
        <taxon>Sporothrix</taxon>
    </lineage>
</organism>
<dbReference type="PANTHER" id="PTHR14218:SF19">
    <property type="entry name" value="SERINE PROTEASE AORO, PUTATIVE (AFU_ORTHOLOGUE AFUA_6G10250)-RELATED"/>
    <property type="match status" value="1"/>
</dbReference>
<keyword evidence="3 8" id="KW-0479">Metal-binding</keyword>
<keyword evidence="9" id="KW-0732">Signal</keyword>
<dbReference type="InterPro" id="IPR015366">
    <property type="entry name" value="S53_propep"/>
</dbReference>
<evidence type="ECO:0000256" key="5">
    <source>
        <dbReference type="ARBA" id="ARBA00022825"/>
    </source>
</evidence>
<comment type="cofactor">
    <cofactor evidence="8">
        <name>Ca(2+)</name>
        <dbReference type="ChEBI" id="CHEBI:29108"/>
    </cofactor>
    <text evidence="8">Binds 1 Ca(2+) ion per subunit.</text>
</comment>
<accession>A0ABP0D7T7</accession>
<feature type="signal peptide" evidence="9">
    <location>
        <begin position="1"/>
        <end position="21"/>
    </location>
</feature>
<dbReference type="CDD" id="cd11377">
    <property type="entry name" value="Pro-peptidase_S53"/>
    <property type="match status" value="1"/>
</dbReference>
<comment type="subcellular location">
    <subcellularLocation>
        <location evidence="1">Secreted</location>
        <location evidence="1">Extracellular space</location>
    </subcellularLocation>
</comment>
<feature type="binding site" evidence="8">
    <location>
        <position position="693"/>
    </location>
    <ligand>
        <name>Ca(2+)</name>
        <dbReference type="ChEBI" id="CHEBI:29108"/>
    </ligand>
</feature>
<evidence type="ECO:0000256" key="8">
    <source>
        <dbReference type="PROSITE-ProRule" id="PRU01032"/>
    </source>
</evidence>
<dbReference type="PANTHER" id="PTHR14218">
    <property type="entry name" value="PROTEASE S8 TRIPEPTIDYL PEPTIDASE I CLN2"/>
    <property type="match status" value="1"/>
</dbReference>
<keyword evidence="2 8" id="KW-0645">Protease</keyword>
<feature type="active site" description="Charge relay system" evidence="8">
    <location>
        <position position="352"/>
    </location>
</feature>
<dbReference type="InterPro" id="IPR050819">
    <property type="entry name" value="Tripeptidyl-peptidase_I"/>
</dbReference>
<feature type="binding site" evidence="8">
    <location>
        <position position="673"/>
    </location>
    <ligand>
        <name>Ca(2+)</name>
        <dbReference type="ChEBI" id="CHEBI:29108"/>
    </ligand>
</feature>
<keyword evidence="5 8" id="KW-0720">Serine protease</keyword>
<dbReference type="Gene3D" id="3.40.50.200">
    <property type="entry name" value="Peptidase S8/S53 domain"/>
    <property type="match status" value="1"/>
</dbReference>
<dbReference type="PROSITE" id="PS51695">
    <property type="entry name" value="SEDOLISIN"/>
    <property type="match status" value="1"/>
</dbReference>
<evidence type="ECO:0000256" key="7">
    <source>
        <dbReference type="ARBA" id="ARBA00023145"/>
    </source>
</evidence>
<dbReference type="Pfam" id="PF09286">
    <property type="entry name" value="Pro-kuma_activ"/>
    <property type="match status" value="1"/>
</dbReference>
<evidence type="ECO:0000256" key="2">
    <source>
        <dbReference type="ARBA" id="ARBA00022670"/>
    </source>
</evidence>
<dbReference type="InterPro" id="IPR036852">
    <property type="entry name" value="Peptidase_S8/S53_dom_sf"/>
</dbReference>
<evidence type="ECO:0000256" key="4">
    <source>
        <dbReference type="ARBA" id="ARBA00022801"/>
    </source>
</evidence>
<evidence type="ECO:0000256" key="9">
    <source>
        <dbReference type="SAM" id="SignalP"/>
    </source>
</evidence>
<evidence type="ECO:0000313" key="11">
    <source>
        <dbReference type="EMBL" id="CAK7264279.1"/>
    </source>
</evidence>
<keyword evidence="4 8" id="KW-0378">Hydrolase</keyword>
<evidence type="ECO:0000256" key="1">
    <source>
        <dbReference type="ARBA" id="ARBA00004239"/>
    </source>
</evidence>
<evidence type="ECO:0000256" key="6">
    <source>
        <dbReference type="ARBA" id="ARBA00022837"/>
    </source>
</evidence>
<evidence type="ECO:0000256" key="3">
    <source>
        <dbReference type="ARBA" id="ARBA00022723"/>
    </source>
</evidence>
<name>A0ABP0D7T7_9PEZI</name>
<keyword evidence="12" id="KW-1185">Reference proteome</keyword>
<dbReference type="Proteomes" id="UP001642502">
    <property type="component" value="Unassembled WGS sequence"/>
</dbReference>
<gene>
    <name evidence="11" type="ORF">SEPCBS119000_000907</name>
</gene>
<feature type="active site" description="Charge relay system" evidence="8">
    <location>
        <position position="631"/>
    </location>
</feature>
<feature type="domain" description="Peptidase S53" evidence="10">
    <location>
        <begin position="271"/>
        <end position="713"/>
    </location>
</feature>
<feature type="chain" id="PRO_5046773934" description="Peptidase S53 domain-containing protein" evidence="9">
    <location>
        <begin position="22"/>
        <end position="717"/>
    </location>
</feature>
<sequence length="717" mass="79231">MHLNALTCAAILGYFSVQAAAGPLPDDNGLAGYARKAPALDNVAEPTLKKTKRVIPDTHTLHERQPLSWAGRWQRTKRAAPDAILPMRIGLKQRNVDEGHDRLMTLSDPKSPDYGKHMSAKEVIDFFAPHRTTVEVVVEWLTSAGIHSDRISQSTNKQWIQFDATVSEAEELLMTEYHIYEHTASGDKDLAAEDYHVPHQVREHIDYVTPGIRLRRDLGNDRRLQRRQRLENADRRRSLKPAYVDMGDLGAESPDFFKKLRPMNLTNCDYYATPECMRYVYGLPMGSTAYPGNEMGIFESLGDHYNKEDLDVFLEKFAPFVPKGSSYPISRLIDGAYGDTDQADAGGESALDFMSVIPLIYPQKTVLFQEDDENYEIGNTGNTSYWGFFNTFFDAIDGSYCSLNAFGEKGDCVEQECRDPVYPDPAPGGYNGTLQCGVYKPTNVISMSYSYGEVDLPKYYVERQCLEVMKLGLQGVTVVMASGDFGVGSFPTDGTDGSGCGGDDYKIFWPQGLAVCPYVLAVGSTVFELAEPLSPGKKPVYTETSTDWFPSGGGFSNYFPTPNWQVQAVRDYFEHTEVNFTGYHDMGNANFSGAGDGVYHIGGRGYPDVSAIGEDFYIALEGAWHFYGGTSLATPVWGAVLTLINEHRLANGFRTLGFVTPALYAYPEVLNDVTVGSNPACGSPGFSAAKGWDPVSGLGTPNYPKMLELFMHFTKTG</sequence>
<feature type="active site" description="Charge relay system" evidence="8">
    <location>
        <position position="348"/>
    </location>
</feature>
<feature type="binding site" evidence="8">
    <location>
        <position position="691"/>
    </location>
    <ligand>
        <name>Ca(2+)</name>
        <dbReference type="ChEBI" id="CHEBI:29108"/>
    </ligand>
</feature>